<evidence type="ECO:0000313" key="3">
    <source>
        <dbReference type="Proteomes" id="UP000626026"/>
    </source>
</evidence>
<feature type="compositionally biased region" description="Low complexity" evidence="1">
    <location>
        <begin position="99"/>
        <end position="117"/>
    </location>
</feature>
<proteinExistence type="predicted"/>
<dbReference type="InterPro" id="IPR021327">
    <property type="entry name" value="DUF2934"/>
</dbReference>
<feature type="compositionally biased region" description="Basic and acidic residues" evidence="1">
    <location>
        <begin position="74"/>
        <end position="84"/>
    </location>
</feature>
<organism evidence="2 3">
    <name type="scientific">Teichococcus aerophilus</name>
    <dbReference type="NCBI Taxonomy" id="1224513"/>
    <lineage>
        <taxon>Bacteria</taxon>
        <taxon>Pseudomonadati</taxon>
        <taxon>Pseudomonadota</taxon>
        <taxon>Alphaproteobacteria</taxon>
        <taxon>Acetobacterales</taxon>
        <taxon>Roseomonadaceae</taxon>
        <taxon>Roseomonas</taxon>
    </lineage>
</organism>
<sequence length="125" mass="13679">MSHDKDALEQRIRERAYALWDADGQPDGTPDEYWYRAHREMTQQGDEAPGSLDDQLEDTFPASDPPSATQPHAAEVDWPKEAKAQKAPARKPAAKKPAEAAAKPAAKAKPEAAAVPKPRARKKDA</sequence>
<dbReference type="EMBL" id="JACTVA010000026">
    <property type="protein sequence ID" value="MBC9208096.1"/>
    <property type="molecule type" value="Genomic_DNA"/>
</dbReference>
<reference evidence="2 3" key="1">
    <citation type="journal article" date="2013" name="Int. J. Syst. Evol. Microbiol.">
        <title>Roseomonas aerophila sp. nov., isolated from air.</title>
        <authorList>
            <person name="Kim S.J."/>
            <person name="Weon H.Y."/>
            <person name="Ahn J.H."/>
            <person name="Hong S.B."/>
            <person name="Seok S.J."/>
            <person name="Whang K.S."/>
            <person name="Kwon S.W."/>
        </authorList>
    </citation>
    <scope>NUCLEOTIDE SEQUENCE [LARGE SCALE GENOMIC DNA]</scope>
    <source>
        <strain evidence="2 3">NBRC 108923</strain>
    </source>
</reference>
<dbReference type="RefSeq" id="WP_187785255.1">
    <property type="nucleotide sequence ID" value="NZ_JACTVA010000026.1"/>
</dbReference>
<keyword evidence="3" id="KW-1185">Reference proteome</keyword>
<name>A0ABR7RP34_9PROT</name>
<evidence type="ECO:0000256" key="1">
    <source>
        <dbReference type="SAM" id="MobiDB-lite"/>
    </source>
</evidence>
<accession>A0ABR7RP34</accession>
<comment type="caution">
    <text evidence="2">The sequence shown here is derived from an EMBL/GenBank/DDBJ whole genome shotgun (WGS) entry which is preliminary data.</text>
</comment>
<dbReference type="Pfam" id="PF11154">
    <property type="entry name" value="DUF2934"/>
    <property type="match status" value="1"/>
</dbReference>
<gene>
    <name evidence="2" type="ORF">IBL26_14725</name>
</gene>
<protein>
    <submittedName>
        <fullName evidence="2">DUF2934 domain-containing protein</fullName>
    </submittedName>
</protein>
<evidence type="ECO:0000313" key="2">
    <source>
        <dbReference type="EMBL" id="MBC9208096.1"/>
    </source>
</evidence>
<dbReference type="Proteomes" id="UP000626026">
    <property type="component" value="Unassembled WGS sequence"/>
</dbReference>
<feature type="region of interest" description="Disordered" evidence="1">
    <location>
        <begin position="38"/>
        <end position="125"/>
    </location>
</feature>